<gene>
    <name evidence="1" type="ORF">B6254_1081</name>
    <name evidence="2" type="ORF">QX99_01646</name>
</gene>
<reference evidence="2 3" key="1">
    <citation type="journal article" date="2015" name="Microbiology (Mosc.)">
        <title>Genomics of the Weissella cibaria species with an examination of its metabolic traits.</title>
        <authorList>
            <person name="Lynch K.M."/>
            <person name="Lucid A."/>
            <person name="Arendt E.K."/>
            <person name="Sleator R.D."/>
            <person name="Lucey B."/>
            <person name="Coffey A."/>
        </authorList>
    </citation>
    <scope>NUCLEOTIDE SEQUENCE [LARGE SCALE GENOMIC DNA]</scope>
    <source>
        <strain evidence="2 3">MG1</strain>
    </source>
</reference>
<name>A0A0D1KIS7_9LACO</name>
<protein>
    <submittedName>
        <fullName evidence="2">Uncharacterized protein</fullName>
    </submittedName>
</protein>
<dbReference type="AlphaFoldDB" id="A0A0D1KIS7"/>
<dbReference type="RefSeq" id="WP_010371691.1">
    <property type="nucleotide sequence ID" value="NZ_BJEF01000002.1"/>
</dbReference>
<evidence type="ECO:0000313" key="3">
    <source>
        <dbReference type="Proteomes" id="UP000032287"/>
    </source>
</evidence>
<accession>A0A0D1KIS7</accession>
<dbReference type="PATRIC" id="fig|137591.25.peg.1618"/>
<keyword evidence="3" id="KW-1185">Reference proteome</keyword>
<proteinExistence type="predicted"/>
<dbReference type="Proteomes" id="UP000032287">
    <property type="component" value="Unassembled WGS sequence"/>
</dbReference>
<organism evidence="2 3">
    <name type="scientific">Weissella cibaria</name>
    <dbReference type="NCBI Taxonomy" id="137591"/>
    <lineage>
        <taxon>Bacteria</taxon>
        <taxon>Bacillati</taxon>
        <taxon>Bacillota</taxon>
        <taxon>Bacilli</taxon>
        <taxon>Lactobacillales</taxon>
        <taxon>Lactobacillaceae</taxon>
        <taxon>Weissella</taxon>
    </lineage>
</organism>
<reference evidence="1 4" key="2">
    <citation type="submission" date="2017-04" db="EMBL/GenBank/DDBJ databases">
        <title>Weissella cibaria strain m2 complete genome.</title>
        <authorList>
            <person name="Pan Q."/>
            <person name="Tan M."/>
            <person name="Yao F."/>
            <person name="Su S."/>
        </authorList>
    </citation>
    <scope>NUCLEOTIDE SEQUENCE [LARGE SCALE GENOMIC DNA]</scope>
    <source>
        <strain evidence="1 4">M2</strain>
    </source>
</reference>
<dbReference type="EMBL" id="JWHU01000034">
    <property type="protein sequence ID" value="KIU19629.1"/>
    <property type="molecule type" value="Genomic_DNA"/>
</dbReference>
<evidence type="ECO:0000313" key="1">
    <source>
        <dbReference type="EMBL" id="AWF95487.1"/>
    </source>
</evidence>
<sequence>MKKSEKLAKKQATRLTKETELQLKRGLIHVELVDSPAEIDAFLAEDK</sequence>
<dbReference type="EMBL" id="CP020928">
    <property type="protein sequence ID" value="AWF95487.1"/>
    <property type="molecule type" value="Genomic_DNA"/>
</dbReference>
<evidence type="ECO:0000313" key="4">
    <source>
        <dbReference type="Proteomes" id="UP000244870"/>
    </source>
</evidence>
<dbReference type="GeneID" id="66963486"/>
<dbReference type="Proteomes" id="UP000244870">
    <property type="component" value="Chromosome"/>
</dbReference>
<evidence type="ECO:0000313" key="2">
    <source>
        <dbReference type="EMBL" id="KIU19629.1"/>
    </source>
</evidence>